<dbReference type="InterPro" id="IPR011010">
    <property type="entry name" value="DNA_brk_join_enz"/>
</dbReference>
<feature type="domain" description="Core-binding (CB)" evidence="2">
    <location>
        <begin position="97"/>
        <end position="177"/>
    </location>
</feature>
<keyword evidence="1" id="KW-0238">DNA-binding</keyword>
<feature type="non-terminal residue" evidence="3">
    <location>
        <position position="287"/>
    </location>
</feature>
<evidence type="ECO:0000259" key="2">
    <source>
        <dbReference type="PROSITE" id="PS51900"/>
    </source>
</evidence>
<reference evidence="3" key="1">
    <citation type="submission" date="2018-05" db="EMBL/GenBank/DDBJ databases">
        <authorList>
            <person name="Lanie J.A."/>
            <person name="Ng W.-L."/>
            <person name="Kazmierczak K.M."/>
            <person name="Andrzejewski T.M."/>
            <person name="Davidsen T.M."/>
            <person name="Wayne K.J."/>
            <person name="Tettelin H."/>
            <person name="Glass J.I."/>
            <person name="Rusch D."/>
            <person name="Podicherti R."/>
            <person name="Tsui H.-C.T."/>
            <person name="Winkler M.E."/>
        </authorList>
    </citation>
    <scope>NUCLEOTIDE SEQUENCE</scope>
</reference>
<dbReference type="Gene3D" id="1.10.150.130">
    <property type="match status" value="1"/>
</dbReference>
<dbReference type="InterPro" id="IPR010998">
    <property type="entry name" value="Integrase_recombinase_N"/>
</dbReference>
<protein>
    <recommendedName>
        <fullName evidence="2">Core-binding (CB) domain-containing protein</fullName>
    </recommendedName>
</protein>
<gene>
    <name evidence="3" type="ORF">METZ01_LOCUS346807</name>
</gene>
<proteinExistence type="predicted"/>
<sequence length="287" mass="33361">MAGKANQKKLLPIVKLRGKYYTRIRWGNDKYGRGQVCFPLATDKKSVAEHRRDIISSTSLRGKIIQAYEDTGPDGVKRIKDEIDWYKKDGILVDLATMTADAINEYEDYLNSQRLDTNTIAIYMRTLNEFSSKVGVKHVGKIKQRHFTIFKNSMPDLSGHTVNRKLRALQTFFNWMVDEGYLDNPIRIKKLSVLNPLINFFSDSEFRLILKSVEKGFPHAQAKMNDDDKELFLDAYRLYWNTGLRLSEPFNNELKMDDDGYRLKIIGSTTKNSYRRYVYLTDQQGIT</sequence>
<dbReference type="InterPro" id="IPR004107">
    <property type="entry name" value="Integrase_SAM-like_N"/>
</dbReference>
<organism evidence="3">
    <name type="scientific">marine metagenome</name>
    <dbReference type="NCBI Taxonomy" id="408172"/>
    <lineage>
        <taxon>unclassified sequences</taxon>
        <taxon>metagenomes</taxon>
        <taxon>ecological metagenomes</taxon>
    </lineage>
</organism>
<dbReference type="AlphaFoldDB" id="A0A382R8A5"/>
<dbReference type="GO" id="GO:0015074">
    <property type="term" value="P:DNA integration"/>
    <property type="evidence" value="ECO:0007669"/>
    <property type="project" value="InterPro"/>
</dbReference>
<dbReference type="EMBL" id="UINC01119841">
    <property type="protein sequence ID" value="SVC93953.1"/>
    <property type="molecule type" value="Genomic_DNA"/>
</dbReference>
<dbReference type="InterPro" id="IPR044068">
    <property type="entry name" value="CB"/>
</dbReference>
<name>A0A382R8A5_9ZZZZ</name>
<evidence type="ECO:0000313" key="3">
    <source>
        <dbReference type="EMBL" id="SVC93953.1"/>
    </source>
</evidence>
<dbReference type="Pfam" id="PF13495">
    <property type="entry name" value="Phage_int_SAM_4"/>
    <property type="match status" value="1"/>
</dbReference>
<evidence type="ECO:0000256" key="1">
    <source>
        <dbReference type="ARBA" id="ARBA00023125"/>
    </source>
</evidence>
<accession>A0A382R8A5</accession>
<dbReference type="SUPFAM" id="SSF56349">
    <property type="entry name" value="DNA breaking-rejoining enzymes"/>
    <property type="match status" value="1"/>
</dbReference>
<dbReference type="PROSITE" id="PS51900">
    <property type="entry name" value="CB"/>
    <property type="match status" value="1"/>
</dbReference>
<dbReference type="GO" id="GO:0003677">
    <property type="term" value="F:DNA binding"/>
    <property type="evidence" value="ECO:0007669"/>
    <property type="project" value="UniProtKB-KW"/>
</dbReference>